<keyword evidence="2" id="KW-0808">Transferase</keyword>
<feature type="domain" description="N-acetyltransferase" evidence="1">
    <location>
        <begin position="12"/>
        <end position="172"/>
    </location>
</feature>
<dbReference type="OrthoDB" id="9798081at2"/>
<proteinExistence type="predicted"/>
<dbReference type="InterPro" id="IPR016181">
    <property type="entry name" value="Acyl_CoA_acyltransferase"/>
</dbReference>
<dbReference type="Proteomes" id="UP000287330">
    <property type="component" value="Unassembled WGS sequence"/>
</dbReference>
<evidence type="ECO:0000259" key="1">
    <source>
        <dbReference type="PROSITE" id="PS51186"/>
    </source>
</evidence>
<dbReference type="Gene3D" id="3.40.630.30">
    <property type="match status" value="1"/>
</dbReference>
<reference evidence="3" key="1">
    <citation type="journal article" date="2018" name="Front. Microbiol.">
        <title>Genome-Based Analysis Reveals the Taxonomy and Diversity of the Family Idiomarinaceae.</title>
        <authorList>
            <person name="Liu Y."/>
            <person name="Lai Q."/>
            <person name="Shao Z."/>
        </authorList>
    </citation>
    <scope>NUCLEOTIDE SEQUENCE [LARGE SCALE GENOMIC DNA]</scope>
    <source>
        <strain evidence="3">F23</strain>
    </source>
</reference>
<dbReference type="SUPFAM" id="SSF55729">
    <property type="entry name" value="Acyl-CoA N-acyltransferases (Nat)"/>
    <property type="match status" value="1"/>
</dbReference>
<dbReference type="PANTHER" id="PTHR43792">
    <property type="entry name" value="GNAT FAMILY, PUTATIVE (AFU_ORTHOLOGUE AFUA_3G00765)-RELATED-RELATED"/>
    <property type="match status" value="1"/>
</dbReference>
<dbReference type="AlphaFoldDB" id="A0A432YBZ5"/>
<comment type="caution">
    <text evidence="2">The sequence shown here is derived from an EMBL/GenBank/DDBJ whole genome shotgun (WGS) entry which is preliminary data.</text>
</comment>
<sequence length="182" mass="20373">MKLISTWKTERLLVRPLKRSDAEFILTLLNEPEFIKQIADKQVRNRGDALNYIETGPQTQYRRHGLGLMLVERAQDNKPIGLLGLLQRDFLDCPDIGYALSAAYTGQGYAIEAARSLMQRVAQHTELERLAAICNPTNRASLSLLDKLGFVEQGIIELPDDGQPVVLLETFVVRQENALNGG</sequence>
<dbReference type="PANTHER" id="PTHR43792:SF1">
    <property type="entry name" value="N-ACETYLTRANSFERASE DOMAIN-CONTAINING PROTEIN"/>
    <property type="match status" value="1"/>
</dbReference>
<keyword evidence="3" id="KW-1185">Reference proteome</keyword>
<gene>
    <name evidence="2" type="ORF">CWE25_01985</name>
</gene>
<name>A0A432YBZ5_9GAMM</name>
<dbReference type="InterPro" id="IPR051531">
    <property type="entry name" value="N-acetyltransferase"/>
</dbReference>
<protein>
    <submittedName>
        <fullName evidence="2">GNAT family N-acetyltransferase</fullName>
    </submittedName>
</protein>
<organism evidence="2 3">
    <name type="scientific">Idiomarina fontislapidosi</name>
    <dbReference type="NCBI Taxonomy" id="263723"/>
    <lineage>
        <taxon>Bacteria</taxon>
        <taxon>Pseudomonadati</taxon>
        <taxon>Pseudomonadota</taxon>
        <taxon>Gammaproteobacteria</taxon>
        <taxon>Alteromonadales</taxon>
        <taxon>Idiomarinaceae</taxon>
        <taxon>Idiomarina</taxon>
    </lineage>
</organism>
<dbReference type="GO" id="GO:0016747">
    <property type="term" value="F:acyltransferase activity, transferring groups other than amino-acyl groups"/>
    <property type="evidence" value="ECO:0007669"/>
    <property type="project" value="InterPro"/>
</dbReference>
<dbReference type="RefSeq" id="WP_110572642.1">
    <property type="nucleotide sequence ID" value="NZ_PIPV01000001.1"/>
</dbReference>
<evidence type="ECO:0000313" key="2">
    <source>
        <dbReference type="EMBL" id="RUO58386.1"/>
    </source>
</evidence>
<dbReference type="PROSITE" id="PS51186">
    <property type="entry name" value="GNAT"/>
    <property type="match status" value="1"/>
</dbReference>
<evidence type="ECO:0000313" key="3">
    <source>
        <dbReference type="Proteomes" id="UP000287330"/>
    </source>
</evidence>
<dbReference type="Pfam" id="PF13302">
    <property type="entry name" value="Acetyltransf_3"/>
    <property type="match status" value="1"/>
</dbReference>
<dbReference type="EMBL" id="PIPV01000001">
    <property type="protein sequence ID" value="RUO58386.1"/>
    <property type="molecule type" value="Genomic_DNA"/>
</dbReference>
<accession>A0A432YBZ5</accession>
<dbReference type="InterPro" id="IPR000182">
    <property type="entry name" value="GNAT_dom"/>
</dbReference>